<evidence type="ECO:0000256" key="3">
    <source>
        <dbReference type="ARBA" id="ARBA00022840"/>
    </source>
</evidence>
<proteinExistence type="inferred from homology"/>
<dbReference type="Gene3D" id="3.60.10.10">
    <property type="entry name" value="Endonuclease/exonuclease/phosphatase"/>
    <property type="match status" value="1"/>
</dbReference>
<accession>A0A6J8CWT8</accession>
<dbReference type="InterPro" id="IPR043129">
    <property type="entry name" value="ATPase_NBD"/>
</dbReference>
<feature type="compositionally biased region" description="Low complexity" evidence="5">
    <location>
        <begin position="30"/>
        <end position="44"/>
    </location>
</feature>
<evidence type="ECO:0000256" key="2">
    <source>
        <dbReference type="ARBA" id="ARBA00022741"/>
    </source>
</evidence>
<reference evidence="7 8" key="1">
    <citation type="submission" date="2020-06" db="EMBL/GenBank/DDBJ databases">
        <authorList>
            <person name="Li R."/>
            <person name="Bekaert M."/>
        </authorList>
    </citation>
    <scope>NUCLEOTIDE SEQUENCE [LARGE SCALE GENOMIC DNA]</scope>
    <source>
        <strain evidence="8">wild</strain>
    </source>
</reference>
<keyword evidence="2" id="KW-0547">Nucleotide-binding</keyword>
<dbReference type="GO" id="GO:0003824">
    <property type="term" value="F:catalytic activity"/>
    <property type="evidence" value="ECO:0007669"/>
    <property type="project" value="InterPro"/>
</dbReference>
<gene>
    <name evidence="7" type="ORF">MCOR_34505</name>
</gene>
<evidence type="ECO:0000256" key="4">
    <source>
        <dbReference type="SAM" id="Coils"/>
    </source>
</evidence>
<feature type="region of interest" description="Disordered" evidence="5">
    <location>
        <begin position="340"/>
        <end position="364"/>
    </location>
</feature>
<dbReference type="InterPro" id="IPR013126">
    <property type="entry name" value="Hsp_70_fam"/>
</dbReference>
<dbReference type="InterPro" id="IPR036691">
    <property type="entry name" value="Endo/exonu/phosph_ase_sf"/>
</dbReference>
<evidence type="ECO:0000313" key="7">
    <source>
        <dbReference type="EMBL" id="CAC5400315.1"/>
    </source>
</evidence>
<dbReference type="InterPro" id="IPR005135">
    <property type="entry name" value="Endo/exonuclease/phosphatase"/>
</dbReference>
<keyword evidence="4" id="KW-0175">Coiled coil</keyword>
<evidence type="ECO:0000256" key="5">
    <source>
        <dbReference type="SAM" id="MobiDB-lite"/>
    </source>
</evidence>
<dbReference type="SUPFAM" id="SSF53067">
    <property type="entry name" value="Actin-like ATPase domain"/>
    <property type="match status" value="1"/>
</dbReference>
<comment type="similarity">
    <text evidence="1">Belongs to the heat shock protein 70 family.</text>
</comment>
<dbReference type="Pfam" id="PF03372">
    <property type="entry name" value="Exo_endo_phos"/>
    <property type="match status" value="1"/>
</dbReference>
<dbReference type="PANTHER" id="PTHR14187:SF5">
    <property type="entry name" value="HEAT SHOCK 70 KDA PROTEIN 12A"/>
    <property type="match status" value="1"/>
</dbReference>
<feature type="domain" description="Endonuclease/exonuclease/phosphatase" evidence="6">
    <location>
        <begin position="388"/>
        <end position="526"/>
    </location>
</feature>
<protein>
    <recommendedName>
        <fullName evidence="6">Endonuclease/exonuclease/phosphatase domain-containing protein</fullName>
    </recommendedName>
</protein>
<evidence type="ECO:0000313" key="8">
    <source>
        <dbReference type="Proteomes" id="UP000507470"/>
    </source>
</evidence>
<dbReference type="Pfam" id="PF00012">
    <property type="entry name" value="HSP70"/>
    <property type="match status" value="1"/>
</dbReference>
<sequence>MQTPDNTNRRRRLSKPSPPENESVKRYIMSSQSDPDSPPVDIDPSVIHHATVSAGLSSLQYQQVQEPNIQSQTITCSLAESDIIKIALQLKELLHDEIDYTIKATIQQYKFEIDKLSKENQSLRDDIDALEQYGRRDLLRINGIPDGGSSETSEQTTELVKELLKSVDKSIDTNDVVRSHRIGQPRTGSVNANGARNSVPPRPRQVIVKLKDHFAKKRILKCKKAMRENRDLRYIRVNEDLTKIRNTIAFKARQLRIEHHIRDTWTVNGKIFVKDNIEQVHQVNTMAAFLNFVSVYCCPGAQNFLDRLDYNRKLQRPPSYETLHRLRTYAETLSTAPTVSDANLESGTGLETNPGPNDDLNSSGNTVNIADLSNFSELFSKSVSFLHLNIQSIVPKLDLIEAEYDEFDILAYTESWLNNNNTDESIKLLNYHSPFRRDRGPQKTGGGVVVYVKNNLVAHRRQEIEMDNFESVWLELKLHGKKVLFGTFYIPPNCEQNIWVKLENSLDMALNDNHVDYIMITGDFNDNQINCANSKIRPLLTQFSLNQLIDEPTHFTEQSSSLLDLFMTKNVNAVTYCGVGPPLLEQLRYHCPIIGLLNFPETCHKSFKRKILLYDRGDYTKYRNILSGNNWNSITDSDNIEDMTANITHIILDAADKCIPNKIITVRKDQPPWLTNEIKKKIRKKNRIHKTAKRRDNSKDWNKFKKIRNEVTNLVRKSKEDFNNSLIKKVIDNNSSNKNWWKIVNQIAGMKSRDTSIPPLLINDSLIFDDIDKANELNDFFASQSNIDDSSSILPVIPFNASTTINEIELNETEVEDILSIINPSKASGPDLINPKLLKEASAILKSPLCKLFNLSLRSAVFPHQWKRANVSPVFKSNKPNDAGINSNKLRIALEPEAASIYCQKLPNQKRVDAGPEIVVAPVGTKYIVVDLGGGTADITVHEKIKDGRLKEIYFASGGKCGGTSVDGEFFKLMEKITNPAIMNALKREHLADYLDLAREFEHKKRSVEPNNARPINMKIPLIALNRVCKEHLGHTLKSVIESSDLSSEVSLKRDKIRFEFSLFTSLFQSTIDSLLTLMLDILSEKGCDGITQIILVGGFSQCKLVHRAIKDTFPKLTVIVPKDSDLAVVQGAVMFGHQPNIIAQRISRYTYGFRKKKTFDPTIHDQSHLEMVNGEAKCTHLFDAFLKRKETIQPGKIVKTTAISRPSEDGVFKLHIFKSEKENPIYTDEEGCSELGVIKVERANPMTTEKIKVQVVLGETEIQVKISGAELGTKCKIVIDMI</sequence>
<dbReference type="EMBL" id="CACVKT020006198">
    <property type="protein sequence ID" value="CAC5400315.1"/>
    <property type="molecule type" value="Genomic_DNA"/>
</dbReference>
<evidence type="ECO:0000259" key="6">
    <source>
        <dbReference type="Pfam" id="PF03372"/>
    </source>
</evidence>
<dbReference type="Gene3D" id="3.30.420.40">
    <property type="match status" value="2"/>
</dbReference>
<dbReference type="OrthoDB" id="5987290at2759"/>
<dbReference type="SUPFAM" id="SSF56219">
    <property type="entry name" value="DNase I-like"/>
    <property type="match status" value="1"/>
</dbReference>
<dbReference type="GO" id="GO:0005524">
    <property type="term" value="F:ATP binding"/>
    <property type="evidence" value="ECO:0007669"/>
    <property type="project" value="UniProtKB-KW"/>
</dbReference>
<dbReference type="Gene3D" id="3.30.70.1820">
    <property type="entry name" value="L1 transposable element, RRM domain"/>
    <property type="match status" value="1"/>
</dbReference>
<name>A0A6J8CWT8_MYTCO</name>
<feature type="coiled-coil region" evidence="4">
    <location>
        <begin position="106"/>
        <end position="133"/>
    </location>
</feature>
<keyword evidence="3" id="KW-0067">ATP-binding</keyword>
<dbReference type="Proteomes" id="UP000507470">
    <property type="component" value="Unassembled WGS sequence"/>
</dbReference>
<dbReference type="GO" id="GO:0140662">
    <property type="term" value="F:ATP-dependent protein folding chaperone"/>
    <property type="evidence" value="ECO:0007669"/>
    <property type="project" value="InterPro"/>
</dbReference>
<organism evidence="7 8">
    <name type="scientific">Mytilus coruscus</name>
    <name type="common">Sea mussel</name>
    <dbReference type="NCBI Taxonomy" id="42192"/>
    <lineage>
        <taxon>Eukaryota</taxon>
        <taxon>Metazoa</taxon>
        <taxon>Spiralia</taxon>
        <taxon>Lophotrochozoa</taxon>
        <taxon>Mollusca</taxon>
        <taxon>Bivalvia</taxon>
        <taxon>Autobranchia</taxon>
        <taxon>Pteriomorphia</taxon>
        <taxon>Mytilida</taxon>
        <taxon>Mytiloidea</taxon>
        <taxon>Mytilidae</taxon>
        <taxon>Mytilinae</taxon>
        <taxon>Mytilus</taxon>
    </lineage>
</organism>
<feature type="region of interest" description="Disordered" evidence="5">
    <location>
        <begin position="1"/>
        <end position="44"/>
    </location>
</feature>
<dbReference type="PANTHER" id="PTHR14187">
    <property type="entry name" value="ALPHA KINASE/ELONGATION FACTOR 2 KINASE"/>
    <property type="match status" value="1"/>
</dbReference>
<evidence type="ECO:0000256" key="1">
    <source>
        <dbReference type="ARBA" id="ARBA00007381"/>
    </source>
</evidence>
<keyword evidence="8" id="KW-1185">Reference proteome</keyword>
<dbReference type="Gene3D" id="3.90.640.10">
    <property type="entry name" value="Actin, Chain A, domain 4"/>
    <property type="match status" value="1"/>
</dbReference>